<name>A0A7J7DD88_TRIWF</name>
<sequence>MFWRQAFECYYKITTGRLYADDLPFNSISLPLKKVLKFFINEGSVVVDLSENDAQSYTSLSVLVVDCDTECLTIVSDMLRRFEYKVITAKRAADALCIVRETENELDLILTETHLPDMKISYVRDSRDLGVKRIHLILQILTEMNGGYLRNYTALAVSRTYVPPISTVTLRLEKPQTVPTTHVEYYATSAHRESKKKSNFFHPISTVESSLLTAIVTVRSSIMLDI</sequence>
<evidence type="ECO:0000256" key="3">
    <source>
        <dbReference type="ARBA" id="ARBA00023163"/>
    </source>
</evidence>
<dbReference type="InterPro" id="IPR045279">
    <property type="entry name" value="ARR-like"/>
</dbReference>
<dbReference type="Gene3D" id="3.40.50.2300">
    <property type="match status" value="1"/>
</dbReference>
<dbReference type="PANTHER" id="PTHR43874">
    <property type="entry name" value="TWO-COMPONENT RESPONSE REGULATOR"/>
    <property type="match status" value="1"/>
</dbReference>
<dbReference type="PANTHER" id="PTHR43874:SF58">
    <property type="entry name" value="TWO-COMPONENT RESPONSE REGULATOR-LIKE APRR8-RELATED"/>
    <property type="match status" value="1"/>
</dbReference>
<dbReference type="EMBL" id="JAAARO010000008">
    <property type="protein sequence ID" value="KAF5744345.1"/>
    <property type="molecule type" value="Genomic_DNA"/>
</dbReference>
<keyword evidence="3" id="KW-0804">Transcription</keyword>
<dbReference type="AlphaFoldDB" id="A0A7J7DD88"/>
<dbReference type="SUPFAM" id="SSF52172">
    <property type="entry name" value="CheY-like"/>
    <property type="match status" value="1"/>
</dbReference>
<keyword evidence="5" id="KW-1185">Reference proteome</keyword>
<proteinExistence type="predicted"/>
<evidence type="ECO:0000313" key="4">
    <source>
        <dbReference type="EMBL" id="KAF5744345.1"/>
    </source>
</evidence>
<dbReference type="Proteomes" id="UP000593562">
    <property type="component" value="Unassembled WGS sequence"/>
</dbReference>
<accession>A0A7J7DD88</accession>
<gene>
    <name evidence="4" type="ORF">HS088_TW08G00948</name>
</gene>
<dbReference type="InParanoid" id="A0A7J7DD88"/>
<organism evidence="4 5">
    <name type="scientific">Tripterygium wilfordii</name>
    <name type="common">Thunder God vine</name>
    <dbReference type="NCBI Taxonomy" id="458696"/>
    <lineage>
        <taxon>Eukaryota</taxon>
        <taxon>Viridiplantae</taxon>
        <taxon>Streptophyta</taxon>
        <taxon>Embryophyta</taxon>
        <taxon>Tracheophyta</taxon>
        <taxon>Spermatophyta</taxon>
        <taxon>Magnoliopsida</taxon>
        <taxon>eudicotyledons</taxon>
        <taxon>Gunneridae</taxon>
        <taxon>Pentapetalae</taxon>
        <taxon>rosids</taxon>
        <taxon>fabids</taxon>
        <taxon>Celastrales</taxon>
        <taxon>Celastraceae</taxon>
        <taxon>Tripterygium</taxon>
    </lineage>
</organism>
<protein>
    <submittedName>
        <fullName evidence="4">Two-component response regulator ARR14</fullName>
    </submittedName>
</protein>
<comment type="caution">
    <text evidence="4">The sequence shown here is derived from an EMBL/GenBank/DDBJ whole genome shotgun (WGS) entry which is preliminary data.</text>
</comment>
<evidence type="ECO:0000313" key="5">
    <source>
        <dbReference type="Proteomes" id="UP000593562"/>
    </source>
</evidence>
<evidence type="ECO:0000256" key="1">
    <source>
        <dbReference type="ARBA" id="ARBA00023012"/>
    </source>
</evidence>
<evidence type="ECO:0000256" key="2">
    <source>
        <dbReference type="ARBA" id="ARBA00023015"/>
    </source>
</evidence>
<dbReference type="GO" id="GO:0000160">
    <property type="term" value="P:phosphorelay signal transduction system"/>
    <property type="evidence" value="ECO:0007669"/>
    <property type="project" value="UniProtKB-KW"/>
</dbReference>
<dbReference type="InterPro" id="IPR011006">
    <property type="entry name" value="CheY-like_superfamily"/>
</dbReference>
<reference evidence="4 5" key="1">
    <citation type="journal article" date="2020" name="Nat. Commun.">
        <title>Genome of Tripterygium wilfordii and identification of cytochrome P450 involved in triptolide biosynthesis.</title>
        <authorList>
            <person name="Tu L."/>
            <person name="Su P."/>
            <person name="Zhang Z."/>
            <person name="Gao L."/>
            <person name="Wang J."/>
            <person name="Hu T."/>
            <person name="Zhou J."/>
            <person name="Zhang Y."/>
            <person name="Zhao Y."/>
            <person name="Liu Y."/>
            <person name="Song Y."/>
            <person name="Tong Y."/>
            <person name="Lu Y."/>
            <person name="Yang J."/>
            <person name="Xu C."/>
            <person name="Jia M."/>
            <person name="Peters R.J."/>
            <person name="Huang L."/>
            <person name="Gao W."/>
        </authorList>
    </citation>
    <scope>NUCLEOTIDE SEQUENCE [LARGE SCALE GENOMIC DNA]</scope>
    <source>
        <strain evidence="5">cv. XIE 37</strain>
        <tissue evidence="4">Leaf</tissue>
    </source>
</reference>
<dbReference type="GO" id="GO:0009736">
    <property type="term" value="P:cytokinin-activated signaling pathway"/>
    <property type="evidence" value="ECO:0007669"/>
    <property type="project" value="InterPro"/>
</dbReference>
<keyword evidence="1" id="KW-0902">Two-component regulatory system</keyword>
<keyword evidence="2" id="KW-0805">Transcription regulation</keyword>